<comment type="caution">
    <text evidence="1">The sequence shown here is derived from an EMBL/GenBank/DDBJ whole genome shotgun (WGS) entry which is preliminary data.</text>
</comment>
<name>A0A4R4YRW3_9PSEU</name>
<evidence type="ECO:0000313" key="2">
    <source>
        <dbReference type="Proteomes" id="UP000294947"/>
    </source>
</evidence>
<reference evidence="1 2" key="1">
    <citation type="submission" date="2019-03" db="EMBL/GenBank/DDBJ databases">
        <title>Draft genome sequences of novel Actinobacteria.</title>
        <authorList>
            <person name="Sahin N."/>
            <person name="Ay H."/>
            <person name="Saygin H."/>
        </authorList>
    </citation>
    <scope>NUCLEOTIDE SEQUENCE [LARGE SCALE GENOMIC DNA]</scope>
    <source>
        <strain evidence="1 2">7K502</strain>
    </source>
</reference>
<dbReference type="OrthoDB" id="8595161at2"/>
<organism evidence="1 2">
    <name type="scientific">Saccharopolyspora elongata</name>
    <dbReference type="NCBI Taxonomy" id="2530387"/>
    <lineage>
        <taxon>Bacteria</taxon>
        <taxon>Bacillati</taxon>
        <taxon>Actinomycetota</taxon>
        <taxon>Actinomycetes</taxon>
        <taxon>Pseudonocardiales</taxon>
        <taxon>Pseudonocardiaceae</taxon>
        <taxon>Saccharopolyspora</taxon>
    </lineage>
</organism>
<dbReference type="AlphaFoldDB" id="A0A4R4YRW3"/>
<dbReference type="Proteomes" id="UP000294947">
    <property type="component" value="Unassembled WGS sequence"/>
</dbReference>
<evidence type="ECO:0000313" key="1">
    <source>
        <dbReference type="EMBL" id="TDD47933.1"/>
    </source>
</evidence>
<gene>
    <name evidence="1" type="ORF">E1288_23565</name>
</gene>
<proteinExistence type="predicted"/>
<dbReference type="RefSeq" id="WP_132488545.1">
    <property type="nucleotide sequence ID" value="NZ_SMKW01000032.1"/>
</dbReference>
<dbReference type="EMBL" id="SMKW01000032">
    <property type="protein sequence ID" value="TDD47933.1"/>
    <property type="molecule type" value="Genomic_DNA"/>
</dbReference>
<protein>
    <submittedName>
        <fullName evidence="1">Uncharacterized protein</fullName>
    </submittedName>
</protein>
<dbReference type="Pfam" id="PF20116">
    <property type="entry name" value="DUF6506"/>
    <property type="match status" value="2"/>
</dbReference>
<sequence length="198" mass="19917">MKAIDTMFVFLAPGAERAGKRIEQQTAGGVNAFVWVPDAEAAAEVVAAQAAAGLELVELYRGFGLREARRVVDAVAERAPVGVSGFGFGAAAGGAVGDSVTIYGADLDDPGVRRVEVEIAGRRTSVVPVADAAGAAKAAAEAVDAGAEVVEICGGTPLTTAALVEQELAGRAAVGLVSWPFESITGAAAYKAAFEARA</sequence>
<accession>A0A4R4YRW3</accession>
<keyword evidence="2" id="KW-1185">Reference proteome</keyword>
<dbReference type="InterPro" id="IPR045441">
    <property type="entry name" value="DUF6506"/>
</dbReference>